<name>A0ACB9T769_HOLOL</name>
<evidence type="ECO:0000313" key="2">
    <source>
        <dbReference type="Proteomes" id="UP001056778"/>
    </source>
</evidence>
<reference evidence="1" key="1">
    <citation type="submission" date="2022-04" db="EMBL/GenBank/DDBJ databases">
        <title>Chromosome-scale genome assembly of Holotrichia oblita Faldermann.</title>
        <authorList>
            <person name="Rongchong L."/>
        </authorList>
    </citation>
    <scope>NUCLEOTIDE SEQUENCE</scope>
    <source>
        <strain evidence="1">81SQS9</strain>
    </source>
</reference>
<accession>A0ACB9T769</accession>
<evidence type="ECO:0000313" key="1">
    <source>
        <dbReference type="EMBL" id="KAI4462644.1"/>
    </source>
</evidence>
<comment type="caution">
    <text evidence="1">The sequence shown here is derived from an EMBL/GenBank/DDBJ whole genome shotgun (WGS) entry which is preliminary data.</text>
</comment>
<gene>
    <name evidence="1" type="ORF">MML48_4g00005317</name>
</gene>
<dbReference type="EMBL" id="CM043018">
    <property type="protein sequence ID" value="KAI4462644.1"/>
    <property type="molecule type" value="Genomic_DNA"/>
</dbReference>
<dbReference type="Proteomes" id="UP001056778">
    <property type="component" value="Chromosome 4"/>
</dbReference>
<proteinExistence type="predicted"/>
<keyword evidence="2" id="KW-1185">Reference proteome</keyword>
<organism evidence="1 2">
    <name type="scientific">Holotrichia oblita</name>
    <name type="common">Chafer beetle</name>
    <dbReference type="NCBI Taxonomy" id="644536"/>
    <lineage>
        <taxon>Eukaryota</taxon>
        <taxon>Metazoa</taxon>
        <taxon>Ecdysozoa</taxon>
        <taxon>Arthropoda</taxon>
        <taxon>Hexapoda</taxon>
        <taxon>Insecta</taxon>
        <taxon>Pterygota</taxon>
        <taxon>Neoptera</taxon>
        <taxon>Endopterygota</taxon>
        <taxon>Coleoptera</taxon>
        <taxon>Polyphaga</taxon>
        <taxon>Scarabaeiformia</taxon>
        <taxon>Scarabaeidae</taxon>
        <taxon>Melolonthinae</taxon>
        <taxon>Holotrichia</taxon>
    </lineage>
</organism>
<sequence>MLFEILPAVVYQLCTPGFLELPVELIAGILRYLDPESLLNAVRGYGICKDVCLGDPILRQRLKKLLKEKKRQKVERRVNPALGLTVTRMESARMFGRNAEKIVESRPAAQRECLADVEKQFFRCKKRKSKDEVQPTTKKCHYRLYLDPESLLNAVRTYGVCKDVSLGDPVLRQRLKKLLKERRRQEVERRVNPALGLSVTRMVPARMFGRNAEKIVMSRPAPQRKCLADVEKQFFRCKKRKSKDEVQPTTKKCHYRLFWRMKLIGISILLLCAITYVNSLAVMSIDFGSEWMKIGIVSPGVPMEIALNKESKRKTPTIISYRDNIRTFGEDAEQTVGIRFPKNSYQYLLDLLGKGINHPMVKLFQQRFPYYDLVEDSDRGTILFKHDDETYYSPEELIAQFLVKAREFAEQSAHQKIKECVITVPCYFNQVERKAVLQAAKLADLKVLQIINNHMAVALNYGIFRTKDFNETAQYIMFYDMGASATTASIVSLQNVKTKERGYVETHPQISVIGVGYDRTLGGLEIQIRLRDHLAKKFNEQKKTTNDVFKNPRAMAKLFKEAGRVKNVLSANNDHFAQIEGLLDEQDFRVQVTREDLENLCSDIFERVGNPVEQALRTAGLAMDVISQVVLVGAGTRVPKVQEALQKVVKQELAKNLNTDEAAALGAVYKAADLSTGFQVKKFITKDAVLFPVQIIFEREVEGDIKQVKRMLFGLMNPYPQKKIITFNKHVDDFLFNVNYADLDYLPAHEILNIGSVNLTEVSVKGVVNAMKKNSGENVESKGIKAHFTMDESGLLKLVNVEYVVEKTLTQEPEEEGTFSKLGSTISKLFSGEPDKKTKEEEAKEEEKPSGDESENKEEKKETTDQTNKTEEVRNTTESKGNTTKEATEQKEAKPKVVTVKEPLEASEKLLTINDMSNNQFSASQDKLKKLNDIEKEINRRATALNSLESFVIDLQTKLEEEEYSSACTEEEKTKILTACSEISEWLYEDGIDADANTYEEKLSELSTLTRDLHYRVFEHKERPEALAALHSMLNGSKNFLESARNLTKSNNPEKDVFTDVEIETLEKIIRETEEWRDKETEEQNKIEKHEPVKLTVKMISEKMAALDREVKYLVNKIKFWKPKKTEKSKDEKKNDDKKEGGEELDEKDIDGSGEKEETVEEPPTEEETEDIPETTTPEEDIEASKPSESDSHTEL</sequence>
<protein>
    <submittedName>
        <fullName evidence="1">Hsc70cb isoform g-related</fullName>
    </submittedName>
</protein>